<proteinExistence type="predicted"/>
<dbReference type="OrthoDB" id="129010at2759"/>
<dbReference type="AlphaFoldDB" id="W2K3E7"/>
<protein>
    <submittedName>
        <fullName evidence="1">Uncharacterized protein</fullName>
    </submittedName>
</protein>
<reference evidence="1" key="1">
    <citation type="submission" date="2013-11" db="EMBL/GenBank/DDBJ databases">
        <title>The Genome Sequence of Phytophthora parasitica CHvinca01.</title>
        <authorList>
            <consortium name="The Broad Institute Genomics Platform"/>
            <person name="Russ C."/>
            <person name="Tyler B."/>
            <person name="Panabieres F."/>
            <person name="Shan W."/>
            <person name="Tripathy S."/>
            <person name="Grunwald N."/>
            <person name="Machado M."/>
            <person name="Johnson C.S."/>
            <person name="Arredondo F."/>
            <person name="Hong C."/>
            <person name="Coffey M."/>
            <person name="Young S.K."/>
            <person name="Zeng Q."/>
            <person name="Gargeya S."/>
            <person name="Fitzgerald M."/>
            <person name="Abouelleil A."/>
            <person name="Alvarado L."/>
            <person name="Chapman S.B."/>
            <person name="Gainer-Dewar J."/>
            <person name="Goldberg J."/>
            <person name="Griggs A."/>
            <person name="Gujja S."/>
            <person name="Hansen M."/>
            <person name="Howarth C."/>
            <person name="Imamovic A."/>
            <person name="Ireland A."/>
            <person name="Larimer J."/>
            <person name="McCowan C."/>
            <person name="Murphy C."/>
            <person name="Pearson M."/>
            <person name="Poon T.W."/>
            <person name="Priest M."/>
            <person name="Roberts A."/>
            <person name="Saif S."/>
            <person name="Shea T."/>
            <person name="Sykes S."/>
            <person name="Wortman J."/>
            <person name="Nusbaum C."/>
            <person name="Birren B."/>
        </authorList>
    </citation>
    <scope>NUCLEOTIDE SEQUENCE [LARGE SCALE GENOMIC DNA]</scope>
    <source>
        <strain evidence="1">CHvinca01</strain>
    </source>
</reference>
<organism evidence="1">
    <name type="scientific">Phytophthora nicotianae</name>
    <name type="common">Potato buckeye rot agent</name>
    <name type="synonym">Phytophthora parasitica</name>
    <dbReference type="NCBI Taxonomy" id="4792"/>
    <lineage>
        <taxon>Eukaryota</taxon>
        <taxon>Sar</taxon>
        <taxon>Stramenopiles</taxon>
        <taxon>Oomycota</taxon>
        <taxon>Peronosporomycetes</taxon>
        <taxon>Peronosporales</taxon>
        <taxon>Peronosporaceae</taxon>
        <taxon>Phytophthora</taxon>
    </lineage>
</organism>
<accession>W2K3E7</accession>
<feature type="non-terminal residue" evidence="1">
    <location>
        <position position="1"/>
    </location>
</feature>
<dbReference type="EMBL" id="KI682967">
    <property type="protein sequence ID" value="ETL79691.1"/>
    <property type="molecule type" value="Genomic_DNA"/>
</dbReference>
<dbReference type="Proteomes" id="UP000054423">
    <property type="component" value="Unassembled WGS sequence"/>
</dbReference>
<gene>
    <name evidence="1" type="ORF">L917_19734</name>
</gene>
<evidence type="ECO:0000313" key="1">
    <source>
        <dbReference type="EMBL" id="ETL79691.1"/>
    </source>
</evidence>
<sequence length="99" mass="11138">LSGYLKIPLGEARTSEIRLTRELACARLKDLAEMNKRLDKMRVSLEKITEVQIECLARIEEEEEPSYQLVAPLVEGDGVGDGYLSFGILLEMAVNRLTQ</sequence>
<dbReference type="VEuPathDB" id="FungiDB:PPTG_05884"/>
<name>W2K3E7_PHYNI</name>